<sequence length="192" mass="20986">MLPVTLRTARLVLDLPVERDIGPVTRHCQDPLFERVLTTPWPYTEQHARGFLTEYVPAAWESGSELTWAVRTADGAPLIGVISLRAERGELGFWLGAEHRGSAYMAEATNAVCEWALDGGQRGLEVVLWRANEGNIASAMVARAAGFRRTTPADSTVPGRDGATLAGWCAERRAVADPDAYASWEPILGRTR</sequence>
<dbReference type="InterPro" id="IPR000182">
    <property type="entry name" value="GNAT_dom"/>
</dbReference>
<dbReference type="Gene3D" id="3.40.630.30">
    <property type="match status" value="1"/>
</dbReference>
<protein>
    <submittedName>
        <fullName evidence="2">GNAT family N-acetyltransferase</fullName>
    </submittedName>
</protein>
<dbReference type="EMBL" id="BAAANH010000001">
    <property type="protein sequence ID" value="GAA1749903.1"/>
    <property type="molecule type" value="Genomic_DNA"/>
</dbReference>
<accession>A0ABN2K7T2</accession>
<gene>
    <name evidence="2" type="ORF">GCM10009747_04000</name>
</gene>
<feature type="domain" description="N-acetyltransferase" evidence="1">
    <location>
        <begin position="10"/>
        <end position="148"/>
    </location>
</feature>
<comment type="caution">
    <text evidence="2">The sequence shown here is derived from an EMBL/GenBank/DDBJ whole genome shotgun (WGS) entry which is preliminary data.</text>
</comment>
<dbReference type="RefSeq" id="WP_232496844.1">
    <property type="nucleotide sequence ID" value="NZ_BAAANH010000001.1"/>
</dbReference>
<dbReference type="Proteomes" id="UP001500506">
    <property type="component" value="Unassembled WGS sequence"/>
</dbReference>
<name>A0ABN2K7T2_9MICO</name>
<evidence type="ECO:0000313" key="2">
    <source>
        <dbReference type="EMBL" id="GAA1749903.1"/>
    </source>
</evidence>
<evidence type="ECO:0000313" key="3">
    <source>
        <dbReference type="Proteomes" id="UP001500506"/>
    </source>
</evidence>
<dbReference type="PANTHER" id="PTHR43792">
    <property type="entry name" value="GNAT FAMILY, PUTATIVE (AFU_ORTHOLOGUE AFUA_3G00765)-RELATED-RELATED"/>
    <property type="match status" value="1"/>
</dbReference>
<proteinExistence type="predicted"/>
<dbReference type="Pfam" id="PF13302">
    <property type="entry name" value="Acetyltransf_3"/>
    <property type="match status" value="1"/>
</dbReference>
<keyword evidence="3" id="KW-1185">Reference proteome</keyword>
<dbReference type="InterPro" id="IPR016181">
    <property type="entry name" value="Acyl_CoA_acyltransferase"/>
</dbReference>
<organism evidence="2 3">
    <name type="scientific">Agromyces humatus</name>
    <dbReference type="NCBI Taxonomy" id="279573"/>
    <lineage>
        <taxon>Bacteria</taxon>
        <taxon>Bacillati</taxon>
        <taxon>Actinomycetota</taxon>
        <taxon>Actinomycetes</taxon>
        <taxon>Micrococcales</taxon>
        <taxon>Microbacteriaceae</taxon>
        <taxon>Agromyces</taxon>
    </lineage>
</organism>
<evidence type="ECO:0000259" key="1">
    <source>
        <dbReference type="Pfam" id="PF13302"/>
    </source>
</evidence>
<reference evidence="2 3" key="1">
    <citation type="journal article" date="2019" name="Int. J. Syst. Evol. Microbiol.">
        <title>The Global Catalogue of Microorganisms (GCM) 10K type strain sequencing project: providing services to taxonomists for standard genome sequencing and annotation.</title>
        <authorList>
            <consortium name="The Broad Institute Genomics Platform"/>
            <consortium name="The Broad Institute Genome Sequencing Center for Infectious Disease"/>
            <person name="Wu L."/>
            <person name="Ma J."/>
        </authorList>
    </citation>
    <scope>NUCLEOTIDE SEQUENCE [LARGE SCALE GENOMIC DNA]</scope>
    <source>
        <strain evidence="2 3">JCM 14319</strain>
    </source>
</reference>
<dbReference type="InterPro" id="IPR051531">
    <property type="entry name" value="N-acetyltransferase"/>
</dbReference>
<dbReference type="SUPFAM" id="SSF55729">
    <property type="entry name" value="Acyl-CoA N-acyltransferases (Nat)"/>
    <property type="match status" value="1"/>
</dbReference>